<evidence type="ECO:0000256" key="4">
    <source>
        <dbReference type="ARBA" id="ARBA00012759"/>
    </source>
</evidence>
<feature type="compositionally biased region" description="Polar residues" evidence="10">
    <location>
        <begin position="711"/>
        <end position="737"/>
    </location>
</feature>
<feature type="domain" description="Ubiquitin-like" evidence="11">
    <location>
        <begin position="1180"/>
        <end position="1243"/>
    </location>
</feature>
<dbReference type="InterPro" id="IPR044743">
    <property type="entry name" value="Ubl_USP48"/>
</dbReference>
<feature type="compositionally biased region" description="Polar residues" evidence="10">
    <location>
        <begin position="387"/>
        <end position="404"/>
    </location>
</feature>
<dbReference type="RefSeq" id="XP_005098933.1">
    <property type="nucleotide sequence ID" value="XM_005098876.3"/>
</dbReference>
<accession>A0ABM0JQ54</accession>
<sequence length="1271" mass="142804">MPPKQKGQLDKGAWAWTESTDYTNVTDEHIRQAYRLNLTPCDRGSCKRNCKGNPFCLNSIGEKKWHGTIDETKWQNFDHESERRQQGDFVGLKNLGATCYVNTFLQLWFHNPSVRRAVYEWRDALLPQEYYKGWKPDSICGHLQVIFALLQFSNRCYVDPSPLIECIGLDTGAQQDAQEFSKLFLHVLESALSGDVPGCQNVIEQQFCGRYSYVTKCQNCKSQSETAATFYELDLSIRGHSTLAASIKDFLQEEKLEGDNQYMCSLCDSKQNASRAIKLTKLPPVLNLQLLRFVFDKNKGHKKKLSSFIQFPETLDMSPYMGDQEGGTVLYELTAVLIHRGPTAFSGHYIAHIREPESGAWYKFNDEEIEKMKNRKLELGKEDDTMNSESSSSEKVPKTSKGNHSSRNAYMLVYRRKQEDQDDAKAHEFSSALLPNAVQGFVKNDNLEFEEWINEMLRSQDQNINEVRETHAAMKMLYAALSVKSLDEPFEWVSTDWLTKWLADPSKVSKVENKIPLCPHGKLVADEVTKLKCISSEGAELLFTKYPVNKRFKGTETLCEKCIRQICREKQFERCMADDDKLFSSTKNINSWNSSEKFYWVSTKHLRRWKKLALQEISVQAESVISSPANPTLTPASLIQDNGVSSSHVDRHSSDPKAVGSSASSNNVSDTSPKFCSVSSSGSHPTSPVAMNSSSLNQNHNHPTSSHHNSGQETSEFNSTRKQTSSSSLTADTQDSSRLCEADSPMDITSSDKVCELPRGKSTTPYHGEGNSDSVDSVSAVDESEGTGAAASGQNPESCESPDSGVIVFKRNAEDFNDSVSETSEDRSAQGNWSDHAMDADRPSVYGTYMGELCNGKLLTGEEISGSSTDGQAERDDNGQEDDEKEEKFNDDILCEHGNLRIDESGRRAVPQVVWDRLRHYFPHLKPLPYLSPVCGDCMHNQALQEQLRRSRKEAGQGQKDVLQNLYHGKNRPKIGEDWLGRSAFVVSSNFVEGWKKFIKHCMKSESVQEIVNAPLLCEHNLMLYKLEDMNNIDTATRFVLVWDEEWEKLIHYFSYDVGVQVLQQSESDGRITLKTYPSVCSSCLAERLRQEEEGKFIFTKQPIYVRKIVDGTGLDGSGRGDDLMGNGKGYNYDPEFSAPPNQKPPKGRCFSPPPEKQPRLDSGGQRKSSRHRKTRGEKEVTVSSTMTLKELKILLFSVCSVPPFDQNLSLDGRSLKDDDATLQDLKVYPQCVIFLKADEPTGDISSAVDDFLSVPTGPEEGFKGTNLLGR</sequence>
<keyword evidence="7 14" id="KW-0378">Hydrolase</keyword>
<reference evidence="14" key="1">
    <citation type="submission" date="2025-08" db="UniProtKB">
        <authorList>
            <consortium name="RefSeq"/>
        </authorList>
    </citation>
    <scope>IDENTIFICATION</scope>
</reference>
<keyword evidence="9" id="KW-0539">Nucleus</keyword>
<dbReference type="PROSITE" id="PS00973">
    <property type="entry name" value="USP_2"/>
    <property type="match status" value="1"/>
</dbReference>
<feature type="region of interest" description="Disordered" evidence="10">
    <location>
        <begin position="376"/>
        <end position="404"/>
    </location>
</feature>
<feature type="compositionally biased region" description="Low complexity" evidence="10">
    <location>
        <begin position="677"/>
        <end position="689"/>
    </location>
</feature>
<dbReference type="PROSITE" id="PS50053">
    <property type="entry name" value="UBIQUITIN_2"/>
    <property type="match status" value="1"/>
</dbReference>
<dbReference type="Proteomes" id="UP000694888">
    <property type="component" value="Unplaced"/>
</dbReference>
<evidence type="ECO:0000256" key="6">
    <source>
        <dbReference type="ARBA" id="ARBA00022786"/>
    </source>
</evidence>
<proteinExistence type="inferred from homology"/>
<evidence type="ECO:0000259" key="11">
    <source>
        <dbReference type="PROSITE" id="PS50053"/>
    </source>
</evidence>
<feature type="compositionally biased region" description="Low complexity" evidence="10">
    <location>
        <begin position="772"/>
        <end position="781"/>
    </location>
</feature>
<keyword evidence="6" id="KW-0833">Ubl conjugation pathway</keyword>
<keyword evidence="5" id="KW-0645">Protease</keyword>
<dbReference type="SUPFAM" id="SSF54236">
    <property type="entry name" value="Ubiquitin-like"/>
    <property type="match status" value="1"/>
</dbReference>
<feature type="compositionally biased region" description="Polar residues" evidence="10">
    <location>
        <begin position="627"/>
        <end position="643"/>
    </location>
</feature>
<evidence type="ECO:0000256" key="3">
    <source>
        <dbReference type="ARBA" id="ARBA00009085"/>
    </source>
</evidence>
<dbReference type="CDD" id="cd01795">
    <property type="entry name" value="Ubl_USP48"/>
    <property type="match status" value="1"/>
</dbReference>
<dbReference type="InterPro" id="IPR018200">
    <property type="entry name" value="USP_CS"/>
</dbReference>
<keyword evidence="8" id="KW-0788">Thiol protease</keyword>
<evidence type="ECO:0000256" key="10">
    <source>
        <dbReference type="SAM" id="MobiDB-lite"/>
    </source>
</evidence>
<evidence type="ECO:0000259" key="12">
    <source>
        <dbReference type="PROSITE" id="PS50235"/>
    </source>
</evidence>
<evidence type="ECO:0000256" key="2">
    <source>
        <dbReference type="ARBA" id="ARBA00004123"/>
    </source>
</evidence>
<dbReference type="SMART" id="SM00213">
    <property type="entry name" value="UBQ"/>
    <property type="match status" value="1"/>
</dbReference>
<comment type="subcellular location">
    <subcellularLocation>
        <location evidence="2">Nucleus</location>
    </subcellularLocation>
</comment>
<gene>
    <name evidence="14" type="primary">LOC101859640</name>
</gene>
<dbReference type="Pfam" id="PF00443">
    <property type="entry name" value="UCH"/>
    <property type="match status" value="1"/>
</dbReference>
<dbReference type="PANTHER" id="PTHR24006:SF722">
    <property type="entry name" value="UBIQUITIN CARBOXYL-TERMINAL HYDROLASE 48"/>
    <property type="match status" value="1"/>
</dbReference>
<feature type="region of interest" description="Disordered" evidence="10">
    <location>
        <begin position="627"/>
        <end position="803"/>
    </location>
</feature>
<keyword evidence="13" id="KW-1185">Reference proteome</keyword>
<dbReference type="InterPro" id="IPR001394">
    <property type="entry name" value="Peptidase_C19_UCH"/>
</dbReference>
<dbReference type="InterPro" id="IPR050164">
    <property type="entry name" value="Peptidase_C19"/>
</dbReference>
<feature type="compositionally biased region" description="Low complexity" evidence="10">
    <location>
        <begin position="658"/>
        <end position="669"/>
    </location>
</feature>
<dbReference type="EC" id="3.4.19.12" evidence="4"/>
<dbReference type="InterPro" id="IPR028889">
    <property type="entry name" value="USP"/>
</dbReference>
<feature type="region of interest" description="Disordered" evidence="10">
    <location>
        <begin position="1116"/>
        <end position="1182"/>
    </location>
</feature>
<feature type="domain" description="USP" evidence="12">
    <location>
        <begin position="90"/>
        <end position="417"/>
    </location>
</feature>
<evidence type="ECO:0000256" key="7">
    <source>
        <dbReference type="ARBA" id="ARBA00022801"/>
    </source>
</evidence>
<dbReference type="Gene3D" id="3.90.70.10">
    <property type="entry name" value="Cysteine proteinases"/>
    <property type="match status" value="1"/>
</dbReference>
<feature type="region of interest" description="Disordered" evidence="10">
    <location>
        <begin position="861"/>
        <end position="889"/>
    </location>
</feature>
<evidence type="ECO:0000256" key="9">
    <source>
        <dbReference type="ARBA" id="ARBA00023242"/>
    </source>
</evidence>
<dbReference type="InterPro" id="IPR000626">
    <property type="entry name" value="Ubiquitin-like_dom"/>
</dbReference>
<dbReference type="InterPro" id="IPR033841">
    <property type="entry name" value="Pep_USP48"/>
</dbReference>
<protein>
    <recommendedName>
        <fullName evidence="4">ubiquitinyl hydrolase 1</fullName>
        <ecNumber evidence="4">3.4.19.12</ecNumber>
    </recommendedName>
</protein>
<evidence type="ECO:0000313" key="13">
    <source>
        <dbReference type="Proteomes" id="UP000694888"/>
    </source>
</evidence>
<evidence type="ECO:0000256" key="8">
    <source>
        <dbReference type="ARBA" id="ARBA00022807"/>
    </source>
</evidence>
<dbReference type="PANTHER" id="PTHR24006">
    <property type="entry name" value="UBIQUITIN CARBOXYL-TERMINAL HYDROLASE"/>
    <property type="match status" value="1"/>
</dbReference>
<dbReference type="CDD" id="cd02668">
    <property type="entry name" value="Peptidase_C19L"/>
    <property type="match status" value="1"/>
</dbReference>
<dbReference type="InterPro" id="IPR038765">
    <property type="entry name" value="Papain-like_cys_pep_sf"/>
</dbReference>
<evidence type="ECO:0000256" key="1">
    <source>
        <dbReference type="ARBA" id="ARBA00000707"/>
    </source>
</evidence>
<dbReference type="Gene3D" id="3.10.20.90">
    <property type="entry name" value="Phosphatidylinositol 3-kinase Catalytic Subunit, Chain A, domain 1"/>
    <property type="match status" value="1"/>
</dbReference>
<dbReference type="InterPro" id="IPR029071">
    <property type="entry name" value="Ubiquitin-like_domsf"/>
</dbReference>
<name>A0ABM0JQ54_APLCA</name>
<comment type="catalytic activity">
    <reaction evidence="1">
        <text>Thiol-dependent hydrolysis of ester, thioester, amide, peptide and isopeptide bonds formed by the C-terminal Gly of ubiquitin (a 76-residue protein attached to proteins as an intracellular targeting signal).</text>
        <dbReference type="EC" id="3.4.19.12"/>
    </reaction>
</comment>
<evidence type="ECO:0000313" key="14">
    <source>
        <dbReference type="RefSeq" id="XP_005098933.1"/>
    </source>
</evidence>
<dbReference type="SUPFAM" id="SSF54001">
    <property type="entry name" value="Cysteine proteinases"/>
    <property type="match status" value="1"/>
</dbReference>
<feature type="region of interest" description="Disordered" evidence="10">
    <location>
        <begin position="817"/>
        <end position="841"/>
    </location>
</feature>
<dbReference type="GeneID" id="101859640"/>
<feature type="compositionally biased region" description="Low complexity" evidence="10">
    <location>
        <begin position="697"/>
        <end position="709"/>
    </location>
</feature>
<organism evidence="13 14">
    <name type="scientific">Aplysia californica</name>
    <name type="common">California sea hare</name>
    <dbReference type="NCBI Taxonomy" id="6500"/>
    <lineage>
        <taxon>Eukaryota</taxon>
        <taxon>Metazoa</taxon>
        <taxon>Spiralia</taxon>
        <taxon>Lophotrochozoa</taxon>
        <taxon>Mollusca</taxon>
        <taxon>Gastropoda</taxon>
        <taxon>Heterobranchia</taxon>
        <taxon>Euthyneura</taxon>
        <taxon>Tectipleura</taxon>
        <taxon>Aplysiida</taxon>
        <taxon>Aplysioidea</taxon>
        <taxon>Aplysiidae</taxon>
        <taxon>Aplysia</taxon>
    </lineage>
</organism>
<dbReference type="GO" id="GO:0016787">
    <property type="term" value="F:hydrolase activity"/>
    <property type="evidence" value="ECO:0007669"/>
    <property type="project" value="UniProtKB-KW"/>
</dbReference>
<comment type="similarity">
    <text evidence="3">Belongs to the peptidase C19 family.</text>
</comment>
<evidence type="ECO:0000256" key="5">
    <source>
        <dbReference type="ARBA" id="ARBA00022670"/>
    </source>
</evidence>
<dbReference type="PROSITE" id="PS50235">
    <property type="entry name" value="USP_3"/>
    <property type="match status" value="1"/>
</dbReference>